<name>A0A926F108_9FIRM</name>
<evidence type="ECO:0000256" key="1">
    <source>
        <dbReference type="SAM" id="Coils"/>
    </source>
</evidence>
<feature type="coiled-coil region" evidence="1">
    <location>
        <begin position="83"/>
        <end position="110"/>
    </location>
</feature>
<dbReference type="RefSeq" id="WP_249322826.1">
    <property type="nucleotide sequence ID" value="NZ_JACRTK010000001.1"/>
</dbReference>
<evidence type="ECO:0000313" key="2">
    <source>
        <dbReference type="EMBL" id="MBC8590032.1"/>
    </source>
</evidence>
<dbReference type="Gene3D" id="3.90.1720.10">
    <property type="entry name" value="endopeptidase domain like (from Nostoc punctiforme)"/>
    <property type="match status" value="1"/>
</dbReference>
<dbReference type="SUPFAM" id="SSF54001">
    <property type="entry name" value="Cysteine proteinases"/>
    <property type="match status" value="1"/>
</dbReference>
<comment type="caution">
    <text evidence="2">The sequence shown here is derived from an EMBL/GenBank/DDBJ whole genome shotgun (WGS) entry which is preliminary data.</text>
</comment>
<dbReference type="InterPro" id="IPR038765">
    <property type="entry name" value="Papain-like_cys_pep_sf"/>
</dbReference>
<keyword evidence="1" id="KW-0175">Coiled coil</keyword>
<sequence>MAKNYKIYILLSHSGSMFSKAINICTRGDYTHVSIGLDSDLKELYSFGRLKPNNPLFAGFVKEDIINGTYGRFPHTRCRLYSLKINEIQYKKLQNELERFKKEADKYGYNFLGVISAYFNHPLKRKYNYFCSQFVAELLHKCGIILLDKEPALTAPMDFIDCDQLEFIYEGYLNAYSQKQKRLSI</sequence>
<evidence type="ECO:0000313" key="3">
    <source>
        <dbReference type="Proteomes" id="UP000601522"/>
    </source>
</evidence>
<dbReference type="AlphaFoldDB" id="A0A926F108"/>
<dbReference type="Proteomes" id="UP000601522">
    <property type="component" value="Unassembled WGS sequence"/>
</dbReference>
<accession>A0A926F108</accession>
<organism evidence="2 3">
    <name type="scientific">Wansuia hejianensis</name>
    <dbReference type="NCBI Taxonomy" id="2763667"/>
    <lineage>
        <taxon>Bacteria</taxon>
        <taxon>Bacillati</taxon>
        <taxon>Bacillota</taxon>
        <taxon>Clostridia</taxon>
        <taxon>Lachnospirales</taxon>
        <taxon>Lachnospiraceae</taxon>
        <taxon>Wansuia</taxon>
    </lineage>
</organism>
<reference evidence="2 3" key="1">
    <citation type="submission" date="2020-08" db="EMBL/GenBank/DDBJ databases">
        <title>Genome public.</title>
        <authorList>
            <person name="Liu C."/>
            <person name="Sun Q."/>
        </authorList>
    </citation>
    <scope>NUCLEOTIDE SEQUENCE [LARGE SCALE GENOMIC DNA]</scope>
    <source>
        <strain evidence="2 3">NSJ-26</strain>
    </source>
</reference>
<gene>
    <name evidence="2" type="ORF">H8689_02620</name>
</gene>
<keyword evidence="3" id="KW-1185">Reference proteome</keyword>
<dbReference type="EMBL" id="JACRTK010000001">
    <property type="protein sequence ID" value="MBC8590032.1"/>
    <property type="molecule type" value="Genomic_DNA"/>
</dbReference>
<proteinExistence type="predicted"/>
<protein>
    <submittedName>
        <fullName evidence="2">Uncharacterized protein</fullName>
    </submittedName>
</protein>